<dbReference type="Pfam" id="PF00139">
    <property type="entry name" value="Lectin_legB"/>
    <property type="match status" value="1"/>
</dbReference>
<organism evidence="5 6">
    <name type="scientific">Linum trigynum</name>
    <dbReference type="NCBI Taxonomy" id="586398"/>
    <lineage>
        <taxon>Eukaryota</taxon>
        <taxon>Viridiplantae</taxon>
        <taxon>Streptophyta</taxon>
        <taxon>Embryophyta</taxon>
        <taxon>Tracheophyta</taxon>
        <taxon>Spermatophyta</taxon>
        <taxon>Magnoliopsida</taxon>
        <taxon>eudicotyledons</taxon>
        <taxon>Gunneridae</taxon>
        <taxon>Pentapetalae</taxon>
        <taxon>rosids</taxon>
        <taxon>fabids</taxon>
        <taxon>Malpighiales</taxon>
        <taxon>Linaceae</taxon>
        <taxon>Linum</taxon>
    </lineage>
</organism>
<dbReference type="InterPro" id="IPR050258">
    <property type="entry name" value="Leguminous_Lectin"/>
</dbReference>
<sequence length="113" mass="11926">MAPVAAAPSQTSLAFLLHLYLLLSPAAVITFHKPKVDPTDASILCNGGANASSDTIKLTNAHYGIEVSRVFYADDIPLWSSATGKLSDFTTRYSFSIDPGSGYPSGVAFFLAP</sequence>
<feature type="domain" description="Legume lectin" evidence="4">
    <location>
        <begin position="39"/>
        <end position="113"/>
    </location>
</feature>
<gene>
    <name evidence="5" type="ORF">LTRI10_LOCUS22486</name>
</gene>
<dbReference type="AlphaFoldDB" id="A0AAV2E5Y4"/>
<evidence type="ECO:0000256" key="2">
    <source>
        <dbReference type="ARBA" id="ARBA00022734"/>
    </source>
</evidence>
<dbReference type="InterPro" id="IPR013320">
    <property type="entry name" value="ConA-like_dom_sf"/>
</dbReference>
<feature type="chain" id="PRO_5043573045" description="Legume lectin domain-containing protein" evidence="3">
    <location>
        <begin position="27"/>
        <end position="113"/>
    </location>
</feature>
<feature type="signal peptide" evidence="3">
    <location>
        <begin position="1"/>
        <end position="26"/>
    </location>
</feature>
<dbReference type="PANTHER" id="PTHR32401:SF47">
    <property type="entry name" value="LEGUME LECTIN DOMAIN-CONTAINING PROTEIN"/>
    <property type="match status" value="1"/>
</dbReference>
<dbReference type="GO" id="GO:0030246">
    <property type="term" value="F:carbohydrate binding"/>
    <property type="evidence" value="ECO:0007669"/>
    <property type="project" value="UniProtKB-KW"/>
</dbReference>
<evidence type="ECO:0000256" key="1">
    <source>
        <dbReference type="ARBA" id="ARBA00007606"/>
    </source>
</evidence>
<name>A0AAV2E5Y4_9ROSI</name>
<evidence type="ECO:0000256" key="3">
    <source>
        <dbReference type="SAM" id="SignalP"/>
    </source>
</evidence>
<reference evidence="5 6" key="1">
    <citation type="submission" date="2024-04" db="EMBL/GenBank/DDBJ databases">
        <authorList>
            <person name="Fracassetti M."/>
        </authorList>
    </citation>
    <scope>NUCLEOTIDE SEQUENCE [LARGE SCALE GENOMIC DNA]</scope>
</reference>
<keyword evidence="6" id="KW-1185">Reference proteome</keyword>
<evidence type="ECO:0000259" key="4">
    <source>
        <dbReference type="Pfam" id="PF00139"/>
    </source>
</evidence>
<evidence type="ECO:0000313" key="5">
    <source>
        <dbReference type="EMBL" id="CAL1381082.1"/>
    </source>
</evidence>
<dbReference type="Gene3D" id="2.60.120.200">
    <property type="match status" value="1"/>
</dbReference>
<comment type="similarity">
    <text evidence="1">Belongs to the leguminous lectin family.</text>
</comment>
<protein>
    <recommendedName>
        <fullName evidence="4">Legume lectin domain-containing protein</fullName>
    </recommendedName>
</protein>
<evidence type="ECO:0000313" key="6">
    <source>
        <dbReference type="Proteomes" id="UP001497516"/>
    </source>
</evidence>
<keyword evidence="2" id="KW-0430">Lectin</keyword>
<dbReference type="EMBL" id="OZ034817">
    <property type="protein sequence ID" value="CAL1381082.1"/>
    <property type="molecule type" value="Genomic_DNA"/>
</dbReference>
<dbReference type="Proteomes" id="UP001497516">
    <property type="component" value="Chromosome 4"/>
</dbReference>
<dbReference type="InterPro" id="IPR001220">
    <property type="entry name" value="Legume_lectin_dom"/>
</dbReference>
<keyword evidence="3" id="KW-0732">Signal</keyword>
<dbReference type="SUPFAM" id="SSF49899">
    <property type="entry name" value="Concanavalin A-like lectins/glucanases"/>
    <property type="match status" value="1"/>
</dbReference>
<dbReference type="PANTHER" id="PTHR32401">
    <property type="entry name" value="CONCANAVALIN A-LIKE LECTIN FAMILY PROTEIN"/>
    <property type="match status" value="1"/>
</dbReference>
<accession>A0AAV2E5Y4</accession>
<proteinExistence type="inferred from homology"/>